<dbReference type="RefSeq" id="WP_200358881.1">
    <property type="nucleotide sequence ID" value="NZ_JAENIL010000074.1"/>
</dbReference>
<reference evidence="3" key="1">
    <citation type="submission" date="2021-01" db="EMBL/GenBank/DDBJ databases">
        <title>Modified the classification status of verrucomicrobia.</title>
        <authorList>
            <person name="Feng X."/>
        </authorList>
    </citation>
    <scope>NUCLEOTIDE SEQUENCE</scope>
    <source>
        <strain evidence="3">KCTC 13126</strain>
    </source>
</reference>
<name>A0A934VNQ1_9BACT</name>
<dbReference type="GO" id="GO:0006935">
    <property type="term" value="P:chemotaxis"/>
    <property type="evidence" value="ECO:0007669"/>
    <property type="project" value="UniProtKB-KW"/>
</dbReference>
<sequence length="173" mass="18734">MSVSVPVGKIHEFLSTSLSKVVDTMIGFQCECTGHEAYAGKQAFSPQIDPAKDDSKRMFASSVGFAGDISGVCYLFMTENFAYKAGGKITGLDREDLDDDVVRDVCGELTNMFAGTFKNKLADLGLPSTLTLPTVVQGKRMAISTAGTAEQYRFTFEVDNLNIYADLLLSDRG</sequence>
<proteinExistence type="predicted"/>
<dbReference type="Gene3D" id="3.40.1550.10">
    <property type="entry name" value="CheC-like"/>
    <property type="match status" value="1"/>
</dbReference>
<dbReference type="PANTHER" id="PTHR39452:SF1">
    <property type="entry name" value="CHEY-P PHOSPHATASE CHEX"/>
    <property type="match status" value="1"/>
</dbReference>
<keyword evidence="4" id="KW-1185">Reference proteome</keyword>
<keyword evidence="1" id="KW-0145">Chemotaxis</keyword>
<evidence type="ECO:0000313" key="3">
    <source>
        <dbReference type="EMBL" id="MBK1880191.1"/>
    </source>
</evidence>
<evidence type="ECO:0000256" key="1">
    <source>
        <dbReference type="ARBA" id="ARBA00022500"/>
    </source>
</evidence>
<evidence type="ECO:0000259" key="2">
    <source>
        <dbReference type="Pfam" id="PF13690"/>
    </source>
</evidence>
<dbReference type="AlphaFoldDB" id="A0A934VNQ1"/>
<dbReference type="PANTHER" id="PTHR39452">
    <property type="entry name" value="CHEY-P PHOSPHATASE CHEX"/>
    <property type="match status" value="1"/>
</dbReference>
<gene>
    <name evidence="3" type="ORF">JIN87_25115</name>
</gene>
<dbReference type="InterPro" id="IPR028976">
    <property type="entry name" value="CheC-like_sf"/>
</dbReference>
<accession>A0A934VNQ1</accession>
<organism evidence="3 4">
    <name type="scientific">Pelagicoccus mobilis</name>
    <dbReference type="NCBI Taxonomy" id="415221"/>
    <lineage>
        <taxon>Bacteria</taxon>
        <taxon>Pseudomonadati</taxon>
        <taxon>Verrucomicrobiota</taxon>
        <taxon>Opitutia</taxon>
        <taxon>Puniceicoccales</taxon>
        <taxon>Pelagicoccaceae</taxon>
        <taxon>Pelagicoccus</taxon>
    </lineage>
</organism>
<evidence type="ECO:0000313" key="4">
    <source>
        <dbReference type="Proteomes" id="UP000617628"/>
    </source>
</evidence>
<dbReference type="InterPro" id="IPR028051">
    <property type="entry name" value="CheX-like_dom"/>
</dbReference>
<dbReference type="Proteomes" id="UP000617628">
    <property type="component" value="Unassembled WGS sequence"/>
</dbReference>
<dbReference type="SUPFAM" id="SSF103039">
    <property type="entry name" value="CheC-like"/>
    <property type="match status" value="1"/>
</dbReference>
<dbReference type="EMBL" id="JAENIL010000074">
    <property type="protein sequence ID" value="MBK1880191.1"/>
    <property type="molecule type" value="Genomic_DNA"/>
</dbReference>
<comment type="caution">
    <text evidence="3">The sequence shown here is derived from an EMBL/GenBank/DDBJ whole genome shotgun (WGS) entry which is preliminary data.</text>
</comment>
<dbReference type="InterPro" id="IPR038756">
    <property type="entry name" value="CheX-like"/>
</dbReference>
<protein>
    <submittedName>
        <fullName evidence="3">Chemotaxis protein CheX</fullName>
    </submittedName>
</protein>
<feature type="domain" description="Chemotaxis phosphatase CheX-like" evidence="2">
    <location>
        <begin position="60"/>
        <end position="157"/>
    </location>
</feature>
<dbReference type="Pfam" id="PF13690">
    <property type="entry name" value="CheX"/>
    <property type="match status" value="1"/>
</dbReference>